<dbReference type="InterPro" id="IPR011262">
    <property type="entry name" value="DNA-dir_RNA_pol_insert"/>
</dbReference>
<evidence type="ECO:0000259" key="12">
    <source>
        <dbReference type="SMART" id="SM00662"/>
    </source>
</evidence>
<dbReference type="GO" id="GO:0046983">
    <property type="term" value="F:protein dimerization activity"/>
    <property type="evidence" value="ECO:0007669"/>
    <property type="project" value="InterPro"/>
</dbReference>
<evidence type="ECO:0000256" key="4">
    <source>
        <dbReference type="ARBA" id="ARBA00022478"/>
    </source>
</evidence>
<comment type="caution">
    <text evidence="13">The sequence shown here is derived from an EMBL/GenBank/DDBJ whole genome shotgun (WGS) entry which is preliminary data.</text>
</comment>
<evidence type="ECO:0000256" key="11">
    <source>
        <dbReference type="HAMAP-Rule" id="MF_00059"/>
    </source>
</evidence>
<evidence type="ECO:0000256" key="3">
    <source>
        <dbReference type="ARBA" id="ARBA00015972"/>
    </source>
</evidence>
<keyword evidence="4 11" id="KW-0240">DNA-directed RNA polymerase</keyword>
<dbReference type="SUPFAM" id="SSF55257">
    <property type="entry name" value="RBP11-like subunits of RNA polymerase"/>
    <property type="match status" value="1"/>
</dbReference>
<dbReference type="HAMAP" id="MF_00059">
    <property type="entry name" value="RNApol_bact_RpoA"/>
    <property type="match status" value="1"/>
</dbReference>
<dbReference type="InterPro" id="IPR011263">
    <property type="entry name" value="DNA-dir_RNA_pol_RpoA/D/Rpb3"/>
</dbReference>
<evidence type="ECO:0000256" key="7">
    <source>
        <dbReference type="ARBA" id="ARBA00023163"/>
    </source>
</evidence>
<comment type="subunit">
    <text evidence="11">Homodimer. The RNAP catalytic core consists of 2 alpha, 1 beta, 1 beta' and 1 omega subunit. When a sigma factor is associated with the core the holoenzyme is formed, which can initiate transcription.</text>
</comment>
<dbReference type="InterPro" id="IPR036643">
    <property type="entry name" value="RNApol_insert_sf"/>
</dbReference>
<dbReference type="Gene3D" id="3.30.1360.10">
    <property type="entry name" value="RNA polymerase, RBP11-like subunit"/>
    <property type="match status" value="1"/>
</dbReference>
<evidence type="ECO:0000313" key="13">
    <source>
        <dbReference type="EMBL" id="OGE88189.1"/>
    </source>
</evidence>
<keyword evidence="7 11" id="KW-0804">Transcription</keyword>
<dbReference type="Proteomes" id="UP000178377">
    <property type="component" value="Unassembled WGS sequence"/>
</dbReference>
<dbReference type="EC" id="2.7.7.6" evidence="2 11"/>
<evidence type="ECO:0000256" key="9">
    <source>
        <dbReference type="ARBA" id="ARBA00033070"/>
    </source>
</evidence>
<dbReference type="SMART" id="SM00662">
    <property type="entry name" value="RPOLD"/>
    <property type="match status" value="1"/>
</dbReference>
<evidence type="ECO:0000256" key="1">
    <source>
        <dbReference type="ARBA" id="ARBA00007123"/>
    </source>
</evidence>
<sequence length="319" mass="35489">MEQISLPKTFKFIKEDGNESVFVLEPCYPGYGVTIGNALRRVLLSSLPGAAVTSVKIKGVDHEFSTVPNVKEDVVDIILNLKKLCLVSHSHEPIRLQLKVKGDKAVKAGMITKTDQVEVKNPDLHLATLDGKNAELEMELVVEQGRGYVPVEAREDERMEIGMVAVDSIFTPVRNVNFSVENVRVGKMTNYDKLTLHIVTNGTITGREALDQSARILVDHFQLLLKDNFEREPEIAAPADNVEELVPQVSEEPLIKESPDNSEDSLMSLNLSRRSYNALMKNNITTISQLRQLTATELQNFQGLGEKSISEILEAIKNL</sequence>
<dbReference type="CDD" id="cd06928">
    <property type="entry name" value="RNAP_alpha_NTD"/>
    <property type="match status" value="1"/>
</dbReference>
<evidence type="ECO:0000256" key="10">
    <source>
        <dbReference type="ARBA" id="ARBA00048552"/>
    </source>
</evidence>
<dbReference type="FunFam" id="2.170.120.12:FF:000001">
    <property type="entry name" value="DNA-directed RNA polymerase subunit alpha"/>
    <property type="match status" value="1"/>
</dbReference>
<comment type="catalytic activity">
    <reaction evidence="10 11">
        <text>RNA(n) + a ribonucleoside 5'-triphosphate = RNA(n+1) + diphosphate</text>
        <dbReference type="Rhea" id="RHEA:21248"/>
        <dbReference type="Rhea" id="RHEA-COMP:14527"/>
        <dbReference type="Rhea" id="RHEA-COMP:17342"/>
        <dbReference type="ChEBI" id="CHEBI:33019"/>
        <dbReference type="ChEBI" id="CHEBI:61557"/>
        <dbReference type="ChEBI" id="CHEBI:140395"/>
        <dbReference type="EC" id="2.7.7.6"/>
    </reaction>
</comment>
<protein>
    <recommendedName>
        <fullName evidence="3 11">DNA-directed RNA polymerase subunit alpha</fullName>
        <shortName evidence="11">RNAP subunit alpha</shortName>
        <ecNumber evidence="2 11">2.7.7.6</ecNumber>
    </recommendedName>
    <alternativeName>
        <fullName evidence="9 11">RNA polymerase subunit alpha</fullName>
    </alternativeName>
    <alternativeName>
        <fullName evidence="8 11">Transcriptase subunit alpha</fullName>
    </alternativeName>
</protein>
<dbReference type="InterPro" id="IPR036603">
    <property type="entry name" value="RBP11-like"/>
</dbReference>
<name>A0A1F5PE37_9BACT</name>
<accession>A0A1F5PE37</accession>
<feature type="region of interest" description="Alpha C-terminal domain (alpha-CTD)" evidence="11">
    <location>
        <begin position="259"/>
        <end position="319"/>
    </location>
</feature>
<comment type="domain">
    <text evidence="11">The N-terminal domain is essential for RNAP assembly and basal transcription, whereas the C-terminal domain is involved in interaction with transcriptional regulators and with upstream promoter elements.</text>
</comment>
<comment type="function">
    <text evidence="11">DNA-dependent RNA polymerase catalyzes the transcription of DNA into RNA using the four ribonucleoside triphosphates as substrates.</text>
</comment>
<dbReference type="GO" id="GO:0003677">
    <property type="term" value="F:DNA binding"/>
    <property type="evidence" value="ECO:0007669"/>
    <property type="project" value="UniProtKB-UniRule"/>
</dbReference>
<reference evidence="13 14" key="1">
    <citation type="journal article" date="2016" name="Nat. Commun.">
        <title>Thousands of microbial genomes shed light on interconnected biogeochemical processes in an aquifer system.</title>
        <authorList>
            <person name="Anantharaman K."/>
            <person name="Brown C.T."/>
            <person name="Hug L.A."/>
            <person name="Sharon I."/>
            <person name="Castelle C.J."/>
            <person name="Probst A.J."/>
            <person name="Thomas B.C."/>
            <person name="Singh A."/>
            <person name="Wilkins M.J."/>
            <person name="Karaoz U."/>
            <person name="Brodie E.L."/>
            <person name="Williams K.H."/>
            <person name="Hubbard S.S."/>
            <person name="Banfield J.F."/>
        </authorList>
    </citation>
    <scope>NUCLEOTIDE SEQUENCE [LARGE SCALE GENOMIC DNA]</scope>
</reference>
<dbReference type="GO" id="GO:0006351">
    <property type="term" value="P:DNA-templated transcription"/>
    <property type="evidence" value="ECO:0007669"/>
    <property type="project" value="UniProtKB-UniRule"/>
</dbReference>
<dbReference type="Pfam" id="PF01193">
    <property type="entry name" value="RNA_pol_L"/>
    <property type="match status" value="1"/>
</dbReference>
<dbReference type="Gene3D" id="1.10.150.20">
    <property type="entry name" value="5' to 3' exonuclease, C-terminal subdomain"/>
    <property type="match status" value="1"/>
</dbReference>
<evidence type="ECO:0000256" key="5">
    <source>
        <dbReference type="ARBA" id="ARBA00022679"/>
    </source>
</evidence>
<keyword evidence="5 11" id="KW-0808">Transferase</keyword>
<comment type="similarity">
    <text evidence="1 11">Belongs to the RNA polymerase alpha chain family.</text>
</comment>
<gene>
    <name evidence="11" type="primary">rpoA</name>
    <name evidence="13" type="ORF">A2722_04630</name>
</gene>
<feature type="region of interest" description="Alpha N-terminal domain (alpha-NTD)" evidence="11">
    <location>
        <begin position="1"/>
        <end position="230"/>
    </location>
</feature>
<keyword evidence="6 11" id="KW-0548">Nucleotidyltransferase</keyword>
<dbReference type="SUPFAM" id="SSF56553">
    <property type="entry name" value="Insert subdomain of RNA polymerase alpha subunit"/>
    <property type="match status" value="1"/>
</dbReference>
<evidence type="ECO:0000256" key="2">
    <source>
        <dbReference type="ARBA" id="ARBA00012418"/>
    </source>
</evidence>
<dbReference type="NCBIfam" id="NF003513">
    <property type="entry name" value="PRK05182.1-2"/>
    <property type="match status" value="1"/>
</dbReference>
<dbReference type="InterPro" id="IPR011260">
    <property type="entry name" value="RNAP_asu_C"/>
</dbReference>
<dbReference type="NCBIfam" id="NF003519">
    <property type="entry name" value="PRK05182.2-5"/>
    <property type="match status" value="1"/>
</dbReference>
<dbReference type="Pfam" id="PF03118">
    <property type="entry name" value="RNA_pol_A_CTD"/>
    <property type="match status" value="1"/>
</dbReference>
<evidence type="ECO:0000256" key="8">
    <source>
        <dbReference type="ARBA" id="ARBA00032524"/>
    </source>
</evidence>
<dbReference type="GO" id="GO:0005737">
    <property type="term" value="C:cytoplasm"/>
    <property type="evidence" value="ECO:0007669"/>
    <property type="project" value="UniProtKB-ARBA"/>
</dbReference>
<dbReference type="Pfam" id="PF01000">
    <property type="entry name" value="RNA_pol_A_bac"/>
    <property type="match status" value="1"/>
</dbReference>
<dbReference type="Gene3D" id="2.170.120.12">
    <property type="entry name" value="DNA-directed RNA polymerase, insert domain"/>
    <property type="match status" value="1"/>
</dbReference>
<proteinExistence type="inferred from homology"/>
<dbReference type="GO" id="GO:0000428">
    <property type="term" value="C:DNA-directed RNA polymerase complex"/>
    <property type="evidence" value="ECO:0007669"/>
    <property type="project" value="UniProtKB-KW"/>
</dbReference>
<feature type="domain" description="DNA-directed RNA polymerase RpoA/D/Rpb3-type" evidence="12">
    <location>
        <begin position="19"/>
        <end position="227"/>
    </location>
</feature>
<dbReference type="AlphaFoldDB" id="A0A1F5PE37"/>
<evidence type="ECO:0000256" key="6">
    <source>
        <dbReference type="ARBA" id="ARBA00022695"/>
    </source>
</evidence>
<dbReference type="STRING" id="1817828.A2722_04630"/>
<dbReference type="EMBL" id="MFEO01000037">
    <property type="protein sequence ID" value="OGE88189.1"/>
    <property type="molecule type" value="Genomic_DNA"/>
</dbReference>
<dbReference type="GO" id="GO:0003899">
    <property type="term" value="F:DNA-directed RNA polymerase activity"/>
    <property type="evidence" value="ECO:0007669"/>
    <property type="project" value="UniProtKB-UniRule"/>
</dbReference>
<dbReference type="InterPro" id="IPR011773">
    <property type="entry name" value="DNA-dir_RpoA"/>
</dbReference>
<dbReference type="NCBIfam" id="TIGR02027">
    <property type="entry name" value="rpoA"/>
    <property type="match status" value="1"/>
</dbReference>
<dbReference type="SUPFAM" id="SSF47789">
    <property type="entry name" value="C-terminal domain of RNA polymerase alpha subunit"/>
    <property type="match status" value="1"/>
</dbReference>
<organism evidence="13 14">
    <name type="scientific">Candidatus Doudnabacteria bacterium RIFCSPHIGHO2_01_FULL_50_11</name>
    <dbReference type="NCBI Taxonomy" id="1817828"/>
    <lineage>
        <taxon>Bacteria</taxon>
        <taxon>Candidatus Doudnaibacteriota</taxon>
    </lineage>
</organism>
<evidence type="ECO:0000313" key="14">
    <source>
        <dbReference type="Proteomes" id="UP000178377"/>
    </source>
</evidence>